<gene>
    <name evidence="1" type="ORF">E2C01_044020</name>
</gene>
<dbReference type="AlphaFoldDB" id="A0A5B7FZ98"/>
<dbReference type="Proteomes" id="UP000324222">
    <property type="component" value="Unassembled WGS sequence"/>
</dbReference>
<reference evidence="1 2" key="1">
    <citation type="submission" date="2019-05" db="EMBL/GenBank/DDBJ databases">
        <title>Another draft genome of Portunus trituberculatus and its Hox gene families provides insights of decapod evolution.</title>
        <authorList>
            <person name="Jeong J.-H."/>
            <person name="Song I."/>
            <person name="Kim S."/>
            <person name="Choi T."/>
            <person name="Kim D."/>
            <person name="Ryu S."/>
            <person name="Kim W."/>
        </authorList>
    </citation>
    <scope>NUCLEOTIDE SEQUENCE [LARGE SCALE GENOMIC DNA]</scope>
    <source>
        <tissue evidence="1">Muscle</tissue>
    </source>
</reference>
<accession>A0A5B7FZ98</accession>
<proteinExistence type="predicted"/>
<organism evidence="1 2">
    <name type="scientific">Portunus trituberculatus</name>
    <name type="common">Swimming crab</name>
    <name type="synonym">Neptunus trituberculatus</name>
    <dbReference type="NCBI Taxonomy" id="210409"/>
    <lineage>
        <taxon>Eukaryota</taxon>
        <taxon>Metazoa</taxon>
        <taxon>Ecdysozoa</taxon>
        <taxon>Arthropoda</taxon>
        <taxon>Crustacea</taxon>
        <taxon>Multicrustacea</taxon>
        <taxon>Malacostraca</taxon>
        <taxon>Eumalacostraca</taxon>
        <taxon>Eucarida</taxon>
        <taxon>Decapoda</taxon>
        <taxon>Pleocyemata</taxon>
        <taxon>Brachyura</taxon>
        <taxon>Eubrachyura</taxon>
        <taxon>Portunoidea</taxon>
        <taxon>Portunidae</taxon>
        <taxon>Portuninae</taxon>
        <taxon>Portunus</taxon>
    </lineage>
</organism>
<keyword evidence="2" id="KW-1185">Reference proteome</keyword>
<dbReference type="EMBL" id="VSRR010009339">
    <property type="protein sequence ID" value="MPC50198.1"/>
    <property type="molecule type" value="Genomic_DNA"/>
</dbReference>
<name>A0A5B7FZ98_PORTR</name>
<comment type="caution">
    <text evidence="1">The sequence shown here is derived from an EMBL/GenBank/DDBJ whole genome shotgun (WGS) entry which is preliminary data.</text>
</comment>
<protein>
    <submittedName>
        <fullName evidence="1">Uncharacterized protein</fullName>
    </submittedName>
</protein>
<evidence type="ECO:0000313" key="1">
    <source>
        <dbReference type="EMBL" id="MPC50198.1"/>
    </source>
</evidence>
<sequence>MSPNMGTSKNKIACANNGQKLNSAFHTLFKVVSPVPASHVSITLQAAAIPPAGHLSPTSQSSIHA</sequence>
<evidence type="ECO:0000313" key="2">
    <source>
        <dbReference type="Proteomes" id="UP000324222"/>
    </source>
</evidence>